<keyword evidence="7 16" id="KW-1133">Transmembrane helix</keyword>
<proteinExistence type="inferred from homology"/>
<evidence type="ECO:0000256" key="13">
    <source>
        <dbReference type="ARBA" id="ARBA00041418"/>
    </source>
</evidence>
<keyword evidence="2" id="KW-0328">Glycosyltransferase</keyword>
<dbReference type="OrthoDB" id="9768187at2"/>
<evidence type="ECO:0000256" key="8">
    <source>
        <dbReference type="ARBA" id="ARBA00023136"/>
    </source>
</evidence>
<dbReference type="GO" id="GO:0032153">
    <property type="term" value="C:cell division site"/>
    <property type="evidence" value="ECO:0007669"/>
    <property type="project" value="TreeGrafter"/>
</dbReference>
<dbReference type="GO" id="GO:0005886">
    <property type="term" value="C:plasma membrane"/>
    <property type="evidence" value="ECO:0007669"/>
    <property type="project" value="TreeGrafter"/>
</dbReference>
<dbReference type="EC" id="2.4.99.28" evidence="14"/>
<reference evidence="17 18" key="1">
    <citation type="submission" date="2016-10" db="EMBL/GenBank/DDBJ databases">
        <authorList>
            <person name="Varghese N."/>
            <person name="Submissions S."/>
        </authorList>
    </citation>
    <scope>NUCLEOTIDE SEQUENCE [LARGE SCALE GENOMIC DNA]</scope>
    <source>
        <strain evidence="17 18">DSM 18839</strain>
    </source>
</reference>
<evidence type="ECO:0000256" key="15">
    <source>
        <dbReference type="ARBA" id="ARBA00049902"/>
    </source>
</evidence>
<keyword evidence="17" id="KW-0132">Cell division</keyword>
<dbReference type="GO" id="GO:0051301">
    <property type="term" value="P:cell division"/>
    <property type="evidence" value="ECO:0007669"/>
    <property type="project" value="UniProtKB-KW"/>
</dbReference>
<feature type="transmembrane region" description="Helical" evidence="16">
    <location>
        <begin position="179"/>
        <end position="212"/>
    </location>
</feature>
<evidence type="ECO:0000256" key="3">
    <source>
        <dbReference type="ARBA" id="ARBA00022679"/>
    </source>
</evidence>
<evidence type="ECO:0000256" key="10">
    <source>
        <dbReference type="ARBA" id="ARBA00033270"/>
    </source>
</evidence>
<dbReference type="GO" id="GO:0015648">
    <property type="term" value="F:lipid-linked peptidoglycan transporter activity"/>
    <property type="evidence" value="ECO:0007669"/>
    <property type="project" value="TreeGrafter"/>
</dbReference>
<feature type="transmembrane region" description="Helical" evidence="16">
    <location>
        <begin position="305"/>
        <end position="330"/>
    </location>
</feature>
<feature type="transmembrane region" description="Helical" evidence="16">
    <location>
        <begin position="342"/>
        <end position="363"/>
    </location>
</feature>
<feature type="transmembrane region" description="Helical" evidence="16">
    <location>
        <begin position="148"/>
        <end position="167"/>
    </location>
</feature>
<evidence type="ECO:0000256" key="9">
    <source>
        <dbReference type="ARBA" id="ARBA00032370"/>
    </source>
</evidence>
<feature type="transmembrane region" description="Helical" evidence="16">
    <location>
        <begin position="85"/>
        <end position="105"/>
    </location>
</feature>
<keyword evidence="18" id="KW-1185">Reference proteome</keyword>
<organism evidence="17 18">
    <name type="scientific">Thalassobaculum litoreum DSM 18839</name>
    <dbReference type="NCBI Taxonomy" id="1123362"/>
    <lineage>
        <taxon>Bacteria</taxon>
        <taxon>Pseudomonadati</taxon>
        <taxon>Pseudomonadota</taxon>
        <taxon>Alphaproteobacteria</taxon>
        <taxon>Rhodospirillales</taxon>
        <taxon>Thalassobaculaceae</taxon>
        <taxon>Thalassobaculum</taxon>
    </lineage>
</organism>
<comment type="catalytic activity">
    <reaction evidence="15">
        <text>[GlcNAc-(1-&gt;4)-Mur2Ac(oyl-L-Ala-gamma-D-Glu-L-Lys-D-Ala-D-Ala)](n)-di-trans,octa-cis-undecaprenyl diphosphate + beta-D-GlcNAc-(1-&gt;4)-Mur2Ac(oyl-L-Ala-gamma-D-Glu-L-Lys-D-Ala-D-Ala)-di-trans,octa-cis-undecaprenyl diphosphate = [GlcNAc-(1-&gt;4)-Mur2Ac(oyl-L-Ala-gamma-D-Glu-L-Lys-D-Ala-D-Ala)](n+1)-di-trans,octa-cis-undecaprenyl diphosphate + di-trans,octa-cis-undecaprenyl diphosphate + H(+)</text>
        <dbReference type="Rhea" id="RHEA:23708"/>
        <dbReference type="Rhea" id="RHEA-COMP:9602"/>
        <dbReference type="Rhea" id="RHEA-COMP:9603"/>
        <dbReference type="ChEBI" id="CHEBI:15378"/>
        <dbReference type="ChEBI" id="CHEBI:58405"/>
        <dbReference type="ChEBI" id="CHEBI:60033"/>
        <dbReference type="ChEBI" id="CHEBI:78435"/>
        <dbReference type="EC" id="2.4.99.28"/>
    </reaction>
</comment>
<evidence type="ECO:0000256" key="12">
    <source>
        <dbReference type="ARBA" id="ARBA00041185"/>
    </source>
</evidence>
<evidence type="ECO:0000256" key="6">
    <source>
        <dbReference type="ARBA" id="ARBA00022984"/>
    </source>
</evidence>
<evidence type="ECO:0000313" key="18">
    <source>
        <dbReference type="Proteomes" id="UP000198615"/>
    </source>
</evidence>
<keyword evidence="4 16" id="KW-0812">Transmembrane</keyword>
<dbReference type="InterPro" id="IPR001182">
    <property type="entry name" value="FtsW/RodA"/>
</dbReference>
<dbReference type="GO" id="GO:0008955">
    <property type="term" value="F:peptidoglycan glycosyltransferase activity"/>
    <property type="evidence" value="ECO:0007669"/>
    <property type="project" value="UniProtKB-EC"/>
</dbReference>
<dbReference type="PANTHER" id="PTHR30474:SF2">
    <property type="entry name" value="PEPTIDOGLYCAN GLYCOSYLTRANSFERASE FTSW-RELATED"/>
    <property type="match status" value="1"/>
</dbReference>
<dbReference type="Proteomes" id="UP000198615">
    <property type="component" value="Unassembled WGS sequence"/>
</dbReference>
<evidence type="ECO:0000256" key="5">
    <source>
        <dbReference type="ARBA" id="ARBA00022960"/>
    </source>
</evidence>
<keyword evidence="5" id="KW-0133">Cell shape</keyword>
<evidence type="ECO:0000256" key="16">
    <source>
        <dbReference type="SAM" id="Phobius"/>
    </source>
</evidence>
<dbReference type="Pfam" id="PF01098">
    <property type="entry name" value="FTSW_RODA_SPOVE"/>
    <property type="match status" value="1"/>
</dbReference>
<keyword evidence="17" id="KW-0131">Cell cycle</keyword>
<dbReference type="GO" id="GO:0009252">
    <property type="term" value="P:peptidoglycan biosynthetic process"/>
    <property type="evidence" value="ECO:0007669"/>
    <property type="project" value="UniProtKB-KW"/>
</dbReference>
<feature type="transmembrane region" description="Helical" evidence="16">
    <location>
        <begin position="276"/>
        <end position="293"/>
    </location>
</feature>
<evidence type="ECO:0000256" key="1">
    <source>
        <dbReference type="ARBA" id="ARBA00004141"/>
    </source>
</evidence>
<dbReference type="EMBL" id="FNBW01000007">
    <property type="protein sequence ID" value="SDF86145.1"/>
    <property type="molecule type" value="Genomic_DNA"/>
</dbReference>
<feature type="transmembrane region" description="Helical" evidence="16">
    <location>
        <begin position="22"/>
        <end position="41"/>
    </location>
</feature>
<comment type="similarity">
    <text evidence="11">Belongs to the SEDS family. FtsW subfamily.</text>
</comment>
<dbReference type="RefSeq" id="WP_093150849.1">
    <property type="nucleotide sequence ID" value="NZ_FNBW01000007.1"/>
</dbReference>
<evidence type="ECO:0000256" key="11">
    <source>
        <dbReference type="ARBA" id="ARBA00038053"/>
    </source>
</evidence>
<gene>
    <name evidence="17" type="ORF">SAMN05660686_02586</name>
</gene>
<keyword evidence="8 16" id="KW-0472">Membrane</keyword>
<protein>
    <recommendedName>
        <fullName evidence="12">Probable peptidoglycan glycosyltransferase FtsW</fullName>
        <ecNumber evidence="14">2.4.99.28</ecNumber>
    </recommendedName>
    <alternativeName>
        <fullName evidence="13">Cell division protein FtsW</fullName>
    </alternativeName>
    <alternativeName>
        <fullName evidence="10">Cell wall polymerase</fullName>
    </alternativeName>
    <alternativeName>
        <fullName evidence="9">Peptidoglycan polymerase</fullName>
    </alternativeName>
</protein>
<keyword evidence="3" id="KW-0808">Transferase</keyword>
<keyword evidence="6" id="KW-0573">Peptidoglycan synthesis</keyword>
<sequence>MSAIARTDRSVLGRWWWTVDRWTVGAILLIVLIGSLLILAASPAVAERIGVDSFYFVRRQFLILPVAVAVMIAVSMLSPQQVRRLATVGLAGTIVLLALVPVIGTEIKGAVRWISIGGFSLQPSEFAKPFMAVVTAWMFAEWRRDPGFPGHLIAIGLYALLVVLMLSQPDFGMTVMISVIWFGQFFLAGLPMIFVGGLACLGAVGAMGAYLVFPHVASRVHRFLDPASGDTYQVDRSLEAFVNGGLLGTGPGEGTVKAYLPDAHADFIFSVAGEEFGGLACLLIITLYAFVVLRGYAKLLSETSLFVLIAAAGLLTQIALQALIHMASAVSLMPAKGMTLPFISYGGSSLIALAFAMGMALALTRRRGTDREVLA</sequence>
<evidence type="ECO:0000256" key="7">
    <source>
        <dbReference type="ARBA" id="ARBA00022989"/>
    </source>
</evidence>
<comment type="caution">
    <text evidence="17">The sequence shown here is derived from an EMBL/GenBank/DDBJ whole genome shotgun (WGS) entry which is preliminary data.</text>
</comment>
<accession>A0A8G2EYK9</accession>
<comment type="subcellular location">
    <subcellularLocation>
        <location evidence="1">Membrane</location>
        <topology evidence="1">Multi-pass membrane protein</topology>
    </subcellularLocation>
</comment>
<dbReference type="PANTHER" id="PTHR30474">
    <property type="entry name" value="CELL CYCLE PROTEIN"/>
    <property type="match status" value="1"/>
</dbReference>
<feature type="transmembrane region" description="Helical" evidence="16">
    <location>
        <begin position="61"/>
        <end position="79"/>
    </location>
</feature>
<evidence type="ECO:0000313" key="17">
    <source>
        <dbReference type="EMBL" id="SDF86145.1"/>
    </source>
</evidence>
<dbReference type="GO" id="GO:0008360">
    <property type="term" value="P:regulation of cell shape"/>
    <property type="evidence" value="ECO:0007669"/>
    <property type="project" value="UniProtKB-KW"/>
</dbReference>
<evidence type="ECO:0000256" key="2">
    <source>
        <dbReference type="ARBA" id="ARBA00022676"/>
    </source>
</evidence>
<evidence type="ECO:0000256" key="4">
    <source>
        <dbReference type="ARBA" id="ARBA00022692"/>
    </source>
</evidence>
<dbReference type="AlphaFoldDB" id="A0A8G2EYK9"/>
<name>A0A8G2EYK9_9PROT</name>
<evidence type="ECO:0000256" key="14">
    <source>
        <dbReference type="ARBA" id="ARBA00044770"/>
    </source>
</evidence>